<keyword evidence="1" id="KW-0472">Membrane</keyword>
<sequence>MPSTPLINGINYSWANISLVLFGVPVVGIAKIDYKKTQKKENNYGAGSQPISRGYGNYEYEGTIDIYQDEWKRIIAAAPDRDPSRIAPFDIQVTFSGRGLVTEKDVLRACEFTEDSMSASQGDTKLMVSVPLIIGSIDR</sequence>
<evidence type="ECO:0000313" key="2">
    <source>
        <dbReference type="EMBL" id="CAB4136016.1"/>
    </source>
</evidence>
<reference evidence="3" key="1">
    <citation type="submission" date="2020-04" db="EMBL/GenBank/DDBJ databases">
        <authorList>
            <person name="Chiriac C."/>
            <person name="Salcher M."/>
            <person name="Ghai R."/>
            <person name="Kavagutti S V."/>
        </authorList>
    </citation>
    <scope>NUCLEOTIDE SEQUENCE</scope>
</reference>
<keyword evidence="1" id="KW-0812">Transmembrane</keyword>
<protein>
    <submittedName>
        <fullName evidence="3">Uncharacterized protein</fullName>
    </submittedName>
</protein>
<proteinExistence type="predicted"/>
<dbReference type="EMBL" id="LR796829">
    <property type="protein sequence ID" value="CAB4168646.1"/>
    <property type="molecule type" value="Genomic_DNA"/>
</dbReference>
<organism evidence="3">
    <name type="scientific">uncultured Caudovirales phage</name>
    <dbReference type="NCBI Taxonomy" id="2100421"/>
    <lineage>
        <taxon>Viruses</taxon>
        <taxon>Duplodnaviria</taxon>
        <taxon>Heunggongvirae</taxon>
        <taxon>Uroviricota</taxon>
        <taxon>Caudoviricetes</taxon>
        <taxon>Peduoviridae</taxon>
        <taxon>Maltschvirus</taxon>
        <taxon>Maltschvirus maltsch</taxon>
    </lineage>
</organism>
<evidence type="ECO:0000256" key="1">
    <source>
        <dbReference type="SAM" id="Phobius"/>
    </source>
</evidence>
<gene>
    <name evidence="2" type="ORF">UFOVP302_9</name>
    <name evidence="3" type="ORF">UFOVP579_9</name>
</gene>
<accession>A0A6J5PFF3</accession>
<dbReference type="EMBL" id="LR796316">
    <property type="protein sequence ID" value="CAB4136016.1"/>
    <property type="molecule type" value="Genomic_DNA"/>
</dbReference>
<name>A0A6J5PFF3_9CAUD</name>
<feature type="transmembrane region" description="Helical" evidence="1">
    <location>
        <begin position="12"/>
        <end position="30"/>
    </location>
</feature>
<evidence type="ECO:0000313" key="3">
    <source>
        <dbReference type="EMBL" id="CAB4168646.1"/>
    </source>
</evidence>
<keyword evidence="1" id="KW-1133">Transmembrane helix</keyword>